<protein>
    <submittedName>
        <fullName evidence="2">Uncharacterized protein</fullName>
    </submittedName>
</protein>
<dbReference type="AlphaFoldDB" id="A0A811S3V1"/>
<gene>
    <name evidence="2" type="ORF">NCGR_LOCUS60119</name>
</gene>
<evidence type="ECO:0000256" key="1">
    <source>
        <dbReference type="SAM" id="Phobius"/>
    </source>
</evidence>
<accession>A0A811S3V1</accession>
<comment type="caution">
    <text evidence="2">The sequence shown here is derived from an EMBL/GenBank/DDBJ whole genome shotgun (WGS) entry which is preliminary data.</text>
</comment>
<proteinExistence type="predicted"/>
<name>A0A811S3V1_9POAL</name>
<dbReference type="EMBL" id="CAJGYO010000018">
    <property type="protein sequence ID" value="CAD6336021.1"/>
    <property type="molecule type" value="Genomic_DNA"/>
</dbReference>
<keyword evidence="3" id="KW-1185">Reference proteome</keyword>
<keyword evidence="1" id="KW-0472">Membrane</keyword>
<feature type="transmembrane region" description="Helical" evidence="1">
    <location>
        <begin position="27"/>
        <end position="48"/>
    </location>
</feature>
<feature type="transmembrane region" description="Helical" evidence="1">
    <location>
        <begin position="68"/>
        <end position="85"/>
    </location>
</feature>
<dbReference type="Proteomes" id="UP000604825">
    <property type="component" value="Unassembled WGS sequence"/>
</dbReference>
<organism evidence="2 3">
    <name type="scientific">Miscanthus lutarioriparius</name>
    <dbReference type="NCBI Taxonomy" id="422564"/>
    <lineage>
        <taxon>Eukaryota</taxon>
        <taxon>Viridiplantae</taxon>
        <taxon>Streptophyta</taxon>
        <taxon>Embryophyta</taxon>
        <taxon>Tracheophyta</taxon>
        <taxon>Spermatophyta</taxon>
        <taxon>Magnoliopsida</taxon>
        <taxon>Liliopsida</taxon>
        <taxon>Poales</taxon>
        <taxon>Poaceae</taxon>
        <taxon>PACMAD clade</taxon>
        <taxon>Panicoideae</taxon>
        <taxon>Andropogonodae</taxon>
        <taxon>Andropogoneae</taxon>
        <taxon>Saccharinae</taxon>
        <taxon>Miscanthus</taxon>
    </lineage>
</organism>
<sequence>MASACCAVPGPCSSSVKNTMGDETKRSTVTVALLVLACCHAALAVSNLSVPHDNDDPEAAAARGVEPVGYLASMASTVVAAYVASAA</sequence>
<keyword evidence="1" id="KW-0812">Transmembrane</keyword>
<evidence type="ECO:0000313" key="3">
    <source>
        <dbReference type="Proteomes" id="UP000604825"/>
    </source>
</evidence>
<reference evidence="2" key="1">
    <citation type="submission" date="2020-10" db="EMBL/GenBank/DDBJ databases">
        <authorList>
            <person name="Han B."/>
            <person name="Lu T."/>
            <person name="Zhao Q."/>
            <person name="Huang X."/>
            <person name="Zhao Y."/>
        </authorList>
    </citation>
    <scope>NUCLEOTIDE SEQUENCE</scope>
</reference>
<keyword evidence="1" id="KW-1133">Transmembrane helix</keyword>
<evidence type="ECO:0000313" key="2">
    <source>
        <dbReference type="EMBL" id="CAD6336021.1"/>
    </source>
</evidence>